<evidence type="ECO:0000259" key="2">
    <source>
        <dbReference type="Pfam" id="PF13548"/>
    </source>
</evidence>
<keyword evidence="4" id="KW-1185">Reference proteome</keyword>
<feature type="transmembrane region" description="Helical" evidence="1">
    <location>
        <begin position="151"/>
        <end position="175"/>
    </location>
</feature>
<feature type="transmembrane region" description="Helical" evidence="1">
    <location>
        <begin position="80"/>
        <end position="102"/>
    </location>
</feature>
<dbReference type="EMBL" id="FUWM01000013">
    <property type="protein sequence ID" value="SJZ76087.1"/>
    <property type="molecule type" value="Genomic_DNA"/>
</dbReference>
<gene>
    <name evidence="3" type="ORF">SAMN02745118_01755</name>
</gene>
<organism evidence="3 4">
    <name type="scientific">Selenihalanaerobacter shriftii</name>
    <dbReference type="NCBI Taxonomy" id="142842"/>
    <lineage>
        <taxon>Bacteria</taxon>
        <taxon>Bacillati</taxon>
        <taxon>Bacillota</taxon>
        <taxon>Clostridia</taxon>
        <taxon>Halanaerobiales</taxon>
        <taxon>Halobacteroidaceae</taxon>
        <taxon>Selenihalanaerobacter</taxon>
    </lineage>
</organism>
<feature type="transmembrane region" description="Helical" evidence="1">
    <location>
        <begin position="46"/>
        <end position="68"/>
    </location>
</feature>
<evidence type="ECO:0000256" key="1">
    <source>
        <dbReference type="SAM" id="Phobius"/>
    </source>
</evidence>
<dbReference type="InterPro" id="IPR025196">
    <property type="entry name" value="DUF4126"/>
</dbReference>
<accession>A0A1T4NAH7</accession>
<protein>
    <recommendedName>
        <fullName evidence="2">DUF4126 domain-containing protein</fullName>
    </recommendedName>
</protein>
<dbReference type="RefSeq" id="WP_078810216.1">
    <property type="nucleotide sequence ID" value="NZ_FUWM01000013.1"/>
</dbReference>
<keyword evidence="1" id="KW-0472">Membrane</keyword>
<feature type="domain" description="DUF4126" evidence="2">
    <location>
        <begin position="7"/>
        <end position="175"/>
    </location>
</feature>
<dbReference type="Pfam" id="PF13548">
    <property type="entry name" value="DUF4126"/>
    <property type="match status" value="1"/>
</dbReference>
<dbReference type="AlphaFoldDB" id="A0A1T4NAH7"/>
<name>A0A1T4NAH7_9FIRM</name>
<evidence type="ECO:0000313" key="3">
    <source>
        <dbReference type="EMBL" id="SJZ76087.1"/>
    </source>
</evidence>
<keyword evidence="1" id="KW-0812">Transmembrane</keyword>
<keyword evidence="1" id="KW-1133">Transmembrane helix</keyword>
<evidence type="ECO:0000313" key="4">
    <source>
        <dbReference type="Proteomes" id="UP000190625"/>
    </source>
</evidence>
<reference evidence="4" key="1">
    <citation type="submission" date="2017-02" db="EMBL/GenBank/DDBJ databases">
        <authorList>
            <person name="Varghese N."/>
            <person name="Submissions S."/>
        </authorList>
    </citation>
    <scope>NUCLEOTIDE SEQUENCE [LARGE SCALE GENOMIC DNA]</scope>
    <source>
        <strain evidence="4">ATCC BAA-73</strain>
    </source>
</reference>
<proteinExistence type="predicted"/>
<sequence length="194" mass="20517">MNLLLGLLVGIGLSAACGFRVFVPLLIMSVASISGNLELAENFKWISTYTAFFGFLIATLLEVSGYYIPWVDNLLDTVATPAAVVAGSIVTASCITEVSLFLQWSLAIIAGGTASGAVQLTTTSLRGASSATTGGMGNHFVSTLEGIGSTLIPIISILFPFFTILLVAMISYIIFKKIIPKLISIKRKVFKQSS</sequence>
<dbReference type="Proteomes" id="UP000190625">
    <property type="component" value="Unassembled WGS sequence"/>
</dbReference>
<dbReference type="OrthoDB" id="288613at2"/>